<dbReference type="Proteomes" id="UP000028511">
    <property type="component" value="Unassembled WGS sequence"/>
</dbReference>
<dbReference type="AlphaFoldDB" id="A0A077NKL6"/>
<dbReference type="SUPFAM" id="SSF160582">
    <property type="entry name" value="MbtH-like"/>
    <property type="match status" value="1"/>
</dbReference>
<protein>
    <submittedName>
        <fullName evidence="2">Protein mbtH</fullName>
    </submittedName>
</protein>
<dbReference type="Pfam" id="PF03621">
    <property type="entry name" value="MbtH"/>
    <property type="match status" value="1"/>
</dbReference>
<dbReference type="GO" id="GO:0019290">
    <property type="term" value="P:siderophore biosynthetic process"/>
    <property type="evidence" value="ECO:0007669"/>
    <property type="project" value="TreeGrafter"/>
</dbReference>
<reference evidence="2" key="1">
    <citation type="submission" date="2013-07" db="EMBL/GenBank/DDBJ databases">
        <title>Sub-species coevolution in mutualistic symbiosis.</title>
        <authorList>
            <person name="Murfin K."/>
            <person name="Klassen J."/>
            <person name="Lee M."/>
            <person name="Forst S."/>
            <person name="Stock P."/>
            <person name="Goodrich-Blair H."/>
        </authorList>
    </citation>
    <scope>NUCLEOTIDE SEQUENCE [LARGE SCALE GENOMIC DNA]</scope>
    <source>
        <strain evidence="2">Puntauvense</strain>
    </source>
</reference>
<dbReference type="RefSeq" id="WP_038214354.1">
    <property type="nucleotide sequence ID" value="NZ_CAWLWN010000086.1"/>
</dbReference>
<organism evidence="2 3">
    <name type="scientific">Xenorhabdus bovienii str. puntauvense</name>
    <dbReference type="NCBI Taxonomy" id="1398201"/>
    <lineage>
        <taxon>Bacteria</taxon>
        <taxon>Pseudomonadati</taxon>
        <taxon>Pseudomonadota</taxon>
        <taxon>Gammaproteobacteria</taxon>
        <taxon>Enterobacterales</taxon>
        <taxon>Morganellaceae</taxon>
        <taxon>Xenorhabdus</taxon>
    </lineage>
</organism>
<dbReference type="Gene3D" id="3.90.820.10">
    <property type="entry name" value="Structural Genomics, Unknown Function 30-nov-00 1gh9 Mol_id"/>
    <property type="match status" value="1"/>
</dbReference>
<dbReference type="GO" id="GO:0005829">
    <property type="term" value="C:cytosol"/>
    <property type="evidence" value="ECO:0007669"/>
    <property type="project" value="TreeGrafter"/>
</dbReference>
<dbReference type="HOGENOM" id="CLU_181321_1_0_6"/>
<dbReference type="PANTHER" id="PTHR38444">
    <property type="entry name" value="ENTEROBACTIN BIOSYNTHESIS PROTEIN YBDZ"/>
    <property type="match status" value="1"/>
</dbReference>
<dbReference type="PANTHER" id="PTHR38444:SF1">
    <property type="entry name" value="ENTEROBACTIN BIOSYNTHESIS PROTEIN YBDZ"/>
    <property type="match status" value="1"/>
</dbReference>
<evidence type="ECO:0000313" key="2">
    <source>
        <dbReference type="EMBL" id="CDG99324.1"/>
    </source>
</evidence>
<dbReference type="SMART" id="SM00923">
    <property type="entry name" value="MbtH"/>
    <property type="match status" value="1"/>
</dbReference>
<gene>
    <name evidence="2" type="ORF">XBP1_930039</name>
</gene>
<accession>A0A077NKL6</accession>
<dbReference type="InterPro" id="IPR037407">
    <property type="entry name" value="MLP_fam"/>
</dbReference>
<feature type="domain" description="MbtH-like" evidence="1">
    <location>
        <begin position="7"/>
        <end position="57"/>
    </location>
</feature>
<sequence length="85" mass="9873">MSQEQKNPFDDDNATFFVLINAQQQYSLWPAFAEQPAGWEQVAGPDSRSTCITYIEEHWVDMRPARLRDLLVSRESVNQELVNQD</sequence>
<dbReference type="EMBL" id="CBSW010000302">
    <property type="protein sequence ID" value="CDG99324.1"/>
    <property type="molecule type" value="Genomic_DNA"/>
</dbReference>
<evidence type="ECO:0000313" key="3">
    <source>
        <dbReference type="Proteomes" id="UP000028511"/>
    </source>
</evidence>
<comment type="caution">
    <text evidence="2">The sequence shown here is derived from an EMBL/GenBank/DDBJ whole genome shotgun (WGS) entry which is preliminary data.</text>
</comment>
<proteinExistence type="predicted"/>
<dbReference type="InterPro" id="IPR038020">
    <property type="entry name" value="MbtH-like_sf"/>
</dbReference>
<evidence type="ECO:0000259" key="1">
    <source>
        <dbReference type="SMART" id="SM00923"/>
    </source>
</evidence>
<dbReference type="InterPro" id="IPR005153">
    <property type="entry name" value="MbtH-like_dom"/>
</dbReference>
<name>A0A077NKL6_XENBV</name>